<dbReference type="RefSeq" id="WP_181410899.1">
    <property type="nucleotide sequence ID" value="NZ_BAAAOR010000039.1"/>
</dbReference>
<dbReference type="PANTHER" id="PTHR43003">
    <property type="entry name" value="DNA-3-METHYLADENINE GLYCOSYLASE"/>
    <property type="match status" value="1"/>
</dbReference>
<evidence type="ECO:0000256" key="2">
    <source>
        <dbReference type="ARBA" id="ARBA00023204"/>
    </source>
</evidence>
<sequence>MTSPDAVRVWLPGRPVPVAALLRQQRRGVGDPTHRLGVAGRHWRASRTPEGPAAVAVTEQDDAGAVTAHAWGPGAHWALAQLPALLGDLDDWTGFAPRHPVLEEVRRRHPHLRLGRTGLVLEAVVPAIIEQKVTGQEAFAGFRALVRRHGTPAPGPGAAHGLMVQPDAETLRGIPSWEWLRLHVDPARSRAVVTAARHAAALERTAAEPGEDAERRLRALPGVGVWTAAEVRQRALGDPDAVSFGDYHVAKDVGWALEGRLFDDAELARYLRPWEGQRGRVPFLVAAAGLRRPRRGPRMAPRDHLGTRDQFA</sequence>
<dbReference type="InterPro" id="IPR051912">
    <property type="entry name" value="Alkylbase_DNA_Glycosylase/TA"/>
</dbReference>
<dbReference type="SUPFAM" id="SSF48150">
    <property type="entry name" value="DNA-glycosylase"/>
    <property type="match status" value="1"/>
</dbReference>
<comment type="caution">
    <text evidence="3">The sequence shown here is derived from an EMBL/GenBank/DDBJ whole genome shotgun (WGS) entry which is preliminary data.</text>
</comment>
<keyword evidence="4" id="KW-1185">Reference proteome</keyword>
<name>A0ABN2BKI0_9ACTN</name>
<organism evidence="3 4">
    <name type="scientific">Nocardioides humi</name>
    <dbReference type="NCBI Taxonomy" id="449461"/>
    <lineage>
        <taxon>Bacteria</taxon>
        <taxon>Bacillati</taxon>
        <taxon>Actinomycetota</taxon>
        <taxon>Actinomycetes</taxon>
        <taxon>Propionibacteriales</taxon>
        <taxon>Nocardioidaceae</taxon>
        <taxon>Nocardioides</taxon>
    </lineage>
</organism>
<evidence type="ECO:0000256" key="1">
    <source>
        <dbReference type="ARBA" id="ARBA00022763"/>
    </source>
</evidence>
<dbReference type="InterPro" id="IPR011257">
    <property type="entry name" value="DNA_glycosylase"/>
</dbReference>
<evidence type="ECO:0000313" key="3">
    <source>
        <dbReference type="EMBL" id="GAA1542110.1"/>
    </source>
</evidence>
<evidence type="ECO:0000313" key="4">
    <source>
        <dbReference type="Proteomes" id="UP001500842"/>
    </source>
</evidence>
<reference evidence="3 4" key="1">
    <citation type="journal article" date="2019" name="Int. J. Syst. Evol. Microbiol.">
        <title>The Global Catalogue of Microorganisms (GCM) 10K type strain sequencing project: providing services to taxonomists for standard genome sequencing and annotation.</title>
        <authorList>
            <consortium name="The Broad Institute Genomics Platform"/>
            <consortium name="The Broad Institute Genome Sequencing Center for Infectious Disease"/>
            <person name="Wu L."/>
            <person name="Ma J."/>
        </authorList>
    </citation>
    <scope>NUCLEOTIDE SEQUENCE [LARGE SCALE GENOMIC DNA]</scope>
    <source>
        <strain evidence="3 4">JCM 14942</strain>
    </source>
</reference>
<gene>
    <name evidence="3" type="ORF">GCM10009788_50910</name>
</gene>
<dbReference type="Gene3D" id="1.10.340.30">
    <property type="entry name" value="Hypothetical protein, domain 2"/>
    <property type="match status" value="1"/>
</dbReference>
<accession>A0ABN2BKI0</accession>
<dbReference type="EMBL" id="BAAAOR010000039">
    <property type="protein sequence ID" value="GAA1542110.1"/>
    <property type="molecule type" value="Genomic_DNA"/>
</dbReference>
<dbReference type="PANTHER" id="PTHR43003:SF6">
    <property type="entry name" value="DNA GLYCOSYLASE"/>
    <property type="match status" value="1"/>
</dbReference>
<protein>
    <submittedName>
        <fullName evidence="3">DNA-3-methyladenine glycosylase 2 family protein</fullName>
    </submittedName>
</protein>
<proteinExistence type="predicted"/>
<keyword evidence="1" id="KW-0227">DNA damage</keyword>
<keyword evidence="2" id="KW-0234">DNA repair</keyword>
<dbReference type="Proteomes" id="UP001500842">
    <property type="component" value="Unassembled WGS sequence"/>
</dbReference>